<evidence type="ECO:0000259" key="4">
    <source>
        <dbReference type="PROSITE" id="PS51898"/>
    </source>
</evidence>
<gene>
    <name evidence="5" type="ORF">GEMHA0001_0711</name>
</gene>
<dbReference type="InterPro" id="IPR010998">
    <property type="entry name" value="Integrase_recombinase_N"/>
</dbReference>
<proteinExistence type="inferred from homology"/>
<organism evidence="5 6">
    <name type="scientific">Gemella haemolysans ATCC 10379</name>
    <dbReference type="NCBI Taxonomy" id="546270"/>
    <lineage>
        <taxon>Bacteria</taxon>
        <taxon>Bacillati</taxon>
        <taxon>Bacillota</taxon>
        <taxon>Bacilli</taxon>
        <taxon>Bacillales</taxon>
        <taxon>Gemellaceae</taxon>
        <taxon>Gemella</taxon>
    </lineage>
</organism>
<reference evidence="5" key="1">
    <citation type="submission" date="2009-01" db="EMBL/GenBank/DDBJ databases">
        <authorList>
            <person name="Fulton L."/>
            <person name="Clifton S."/>
            <person name="Chinwalla A.T."/>
            <person name="Mitreva M."/>
            <person name="Sodergren E."/>
            <person name="Weinstock G."/>
            <person name="Clifton S."/>
            <person name="Dooling D.J."/>
            <person name="Fulton B."/>
            <person name="Minx P."/>
            <person name="Pepin K.H."/>
            <person name="Johnson M."/>
            <person name="Bhonagiri V."/>
            <person name="Nash W.E."/>
            <person name="Mardis E.R."/>
            <person name="Wilson R.K."/>
        </authorList>
    </citation>
    <scope>NUCLEOTIDE SEQUENCE [LARGE SCALE GENOMIC DNA]</scope>
    <source>
        <strain evidence="5">ATCC 10379</strain>
    </source>
</reference>
<dbReference type="InterPro" id="IPR050090">
    <property type="entry name" value="Tyrosine_recombinase_XerCD"/>
</dbReference>
<evidence type="ECO:0000256" key="3">
    <source>
        <dbReference type="ARBA" id="ARBA00023172"/>
    </source>
</evidence>
<feature type="domain" description="Tyr recombinase" evidence="4">
    <location>
        <begin position="167"/>
        <end position="345"/>
    </location>
</feature>
<protein>
    <submittedName>
        <fullName evidence="5">Site-specific recombinase, phage integrase family</fullName>
    </submittedName>
</protein>
<comment type="similarity">
    <text evidence="1">Belongs to the 'phage' integrase family.</text>
</comment>
<dbReference type="CDD" id="cd01189">
    <property type="entry name" value="INT_ICEBs1_C_like"/>
    <property type="match status" value="1"/>
</dbReference>
<dbReference type="Gene3D" id="1.10.443.10">
    <property type="entry name" value="Intergrase catalytic core"/>
    <property type="match status" value="1"/>
</dbReference>
<sequence>MKGFDKMANITKRGTSYRATVSIYKNSENQRITKTFKTRKEAKQWALEMELYKGKGKNIAEQTTLYTDFYKSWIFSVKKNDVREATLVNYERTITIIDRLFEGIELRHLNDTVMQKKIDEYALTHSKKTTKELVLKIRGSLKYAYARGLLVNDFGSLLKVRGKELPKRNISLSIKEMAKLRKYCLEHKHIEFNVLVLLALETGARRGELLGLKCEDIYEFGIKIRRSISPTSKDTSLKNKFSKRDISINKDIYDALVELSKSKKDYIFCRNNFMQSRYLQELLKKLEITKTTFHGLRDSHASFLFTKNISLDYISRRLGHNSILTTQEYYLSLMPEKKHQQDADALNLLDELSKL</sequence>
<dbReference type="Proteomes" id="UP000006004">
    <property type="component" value="Unassembled WGS sequence"/>
</dbReference>
<evidence type="ECO:0000313" key="5">
    <source>
        <dbReference type="EMBL" id="EER67577.1"/>
    </source>
</evidence>
<dbReference type="InterPro" id="IPR002104">
    <property type="entry name" value="Integrase_catalytic"/>
</dbReference>
<dbReference type="PROSITE" id="PS51898">
    <property type="entry name" value="TYR_RECOMBINASE"/>
    <property type="match status" value="1"/>
</dbReference>
<dbReference type="PANTHER" id="PTHR30349:SF64">
    <property type="entry name" value="PROPHAGE INTEGRASE INTD-RELATED"/>
    <property type="match status" value="1"/>
</dbReference>
<evidence type="ECO:0000313" key="6">
    <source>
        <dbReference type="Proteomes" id="UP000006004"/>
    </source>
</evidence>
<dbReference type="SUPFAM" id="SSF56349">
    <property type="entry name" value="DNA breaking-rejoining enzymes"/>
    <property type="match status" value="1"/>
</dbReference>
<name>C5NZ21_9BACL</name>
<dbReference type="GO" id="GO:0015074">
    <property type="term" value="P:DNA integration"/>
    <property type="evidence" value="ECO:0007669"/>
    <property type="project" value="InterPro"/>
</dbReference>
<evidence type="ECO:0000256" key="1">
    <source>
        <dbReference type="ARBA" id="ARBA00008857"/>
    </source>
</evidence>
<dbReference type="eggNOG" id="COG0582">
    <property type="taxonomic scope" value="Bacteria"/>
</dbReference>
<dbReference type="GeneID" id="93288820"/>
<dbReference type="GO" id="GO:0003677">
    <property type="term" value="F:DNA binding"/>
    <property type="evidence" value="ECO:0007669"/>
    <property type="project" value="UniProtKB-KW"/>
</dbReference>
<comment type="caution">
    <text evidence="5">The sequence shown here is derived from an EMBL/GenBank/DDBJ whole genome shotgun (WGS) entry which is preliminary data.</text>
</comment>
<dbReference type="PANTHER" id="PTHR30349">
    <property type="entry name" value="PHAGE INTEGRASE-RELATED"/>
    <property type="match status" value="1"/>
</dbReference>
<dbReference type="RefSeq" id="WP_003144883.1">
    <property type="nucleotide sequence ID" value="NZ_ACDZ02000014.1"/>
</dbReference>
<dbReference type="InterPro" id="IPR013762">
    <property type="entry name" value="Integrase-like_cat_sf"/>
</dbReference>
<keyword evidence="6" id="KW-1185">Reference proteome</keyword>
<dbReference type="Gene3D" id="1.10.150.130">
    <property type="match status" value="1"/>
</dbReference>
<dbReference type="GO" id="GO:0006310">
    <property type="term" value="P:DNA recombination"/>
    <property type="evidence" value="ECO:0007669"/>
    <property type="project" value="UniProtKB-KW"/>
</dbReference>
<dbReference type="AlphaFoldDB" id="C5NZ21"/>
<keyword evidence="2" id="KW-0238">DNA-binding</keyword>
<keyword evidence="3" id="KW-0233">DNA recombination</keyword>
<evidence type="ECO:0000256" key="2">
    <source>
        <dbReference type="ARBA" id="ARBA00023125"/>
    </source>
</evidence>
<accession>C5NZ21</accession>
<reference evidence="5" key="2">
    <citation type="submission" date="2009-06" db="EMBL/GenBank/DDBJ databases">
        <authorList>
            <person name="Sebastian Y."/>
            <person name="Madupu R."/>
            <person name="Durkin A.S."/>
            <person name="Torralba M."/>
            <person name="Methe B."/>
            <person name="Sutton G.G."/>
            <person name="Strausberg R.L."/>
            <person name="Nelson K.E."/>
        </authorList>
    </citation>
    <scope>NUCLEOTIDE SEQUENCE [LARGE SCALE GENOMIC DNA]</scope>
    <source>
        <strain evidence="5">ATCC 10379</strain>
    </source>
</reference>
<dbReference type="Pfam" id="PF00589">
    <property type="entry name" value="Phage_integrase"/>
    <property type="match status" value="1"/>
</dbReference>
<dbReference type="EMBL" id="ACDZ02000014">
    <property type="protein sequence ID" value="EER67577.1"/>
    <property type="molecule type" value="Genomic_DNA"/>
</dbReference>
<dbReference type="InterPro" id="IPR011010">
    <property type="entry name" value="DNA_brk_join_enz"/>
</dbReference>